<keyword evidence="1" id="KW-0472">Membrane</keyword>
<reference evidence="2 3" key="1">
    <citation type="journal article" date="2014" name="Genome Announc.">
        <title>Draft Genome Sequence of Marinomonas sp. Strain D104, a Polycyclic Aromatic Hydrocarbon-Degrading Bacterium from the Deep-Sea Sediment of the Arctic Ocean.</title>
        <authorList>
            <person name="Dong C."/>
            <person name="Bai X."/>
            <person name="Lai Q."/>
            <person name="Xie Y."/>
            <person name="Chen X."/>
            <person name="Shao Z."/>
        </authorList>
    </citation>
    <scope>NUCLEOTIDE SEQUENCE [LARGE SCALE GENOMIC DNA]</scope>
    <source>
        <strain evidence="2 3">D104</strain>
    </source>
</reference>
<evidence type="ECO:0000256" key="1">
    <source>
        <dbReference type="SAM" id="Phobius"/>
    </source>
</evidence>
<proteinExistence type="predicted"/>
<evidence type="ECO:0000313" key="3">
    <source>
        <dbReference type="Proteomes" id="UP000018857"/>
    </source>
</evidence>
<dbReference type="EMBL" id="AYOZ01000001">
    <property type="protein sequence ID" value="ETI62597.1"/>
    <property type="molecule type" value="Genomic_DNA"/>
</dbReference>
<protein>
    <recommendedName>
        <fullName evidence="4">OmpA-like domain-containing protein</fullName>
    </recommendedName>
</protein>
<keyword evidence="3" id="KW-1185">Reference proteome</keyword>
<dbReference type="GO" id="GO:0090313">
    <property type="term" value="P:regulation of protein targeting to membrane"/>
    <property type="evidence" value="ECO:0007669"/>
    <property type="project" value="TreeGrafter"/>
</dbReference>
<dbReference type="PANTHER" id="PTHR30441:SF8">
    <property type="entry name" value="DUF748 DOMAIN-CONTAINING PROTEIN"/>
    <property type="match status" value="1"/>
</dbReference>
<dbReference type="PATRIC" id="fig|1208321.3.peg.201"/>
<keyword evidence="1" id="KW-1133">Transmembrane helix</keyword>
<comment type="caution">
    <text evidence="2">The sequence shown here is derived from an EMBL/GenBank/DDBJ whole genome shotgun (WGS) entry which is preliminary data.</text>
</comment>
<dbReference type="Proteomes" id="UP000018857">
    <property type="component" value="Unassembled WGS sequence"/>
</dbReference>
<dbReference type="Pfam" id="PF05359">
    <property type="entry name" value="DUF748"/>
    <property type="match status" value="2"/>
</dbReference>
<dbReference type="GO" id="GO:0005886">
    <property type="term" value="C:plasma membrane"/>
    <property type="evidence" value="ECO:0007669"/>
    <property type="project" value="TreeGrafter"/>
</dbReference>
<dbReference type="SUPFAM" id="SSF103088">
    <property type="entry name" value="OmpA-like"/>
    <property type="match status" value="1"/>
</dbReference>
<organism evidence="2 3">
    <name type="scientific">Marinomonas profundimaris</name>
    <dbReference type="NCBI Taxonomy" id="1208321"/>
    <lineage>
        <taxon>Bacteria</taxon>
        <taxon>Pseudomonadati</taxon>
        <taxon>Pseudomonadota</taxon>
        <taxon>Gammaproteobacteria</taxon>
        <taxon>Oceanospirillales</taxon>
        <taxon>Oceanospirillaceae</taxon>
        <taxon>Marinomonas</taxon>
    </lineage>
</organism>
<dbReference type="STRING" id="1208321.D104_00990"/>
<dbReference type="AlphaFoldDB" id="W1S052"/>
<dbReference type="InterPro" id="IPR052894">
    <property type="entry name" value="AsmA-related"/>
</dbReference>
<keyword evidence="1" id="KW-0812">Transmembrane</keyword>
<evidence type="ECO:0000313" key="2">
    <source>
        <dbReference type="EMBL" id="ETI62597.1"/>
    </source>
</evidence>
<accession>W1S052</accession>
<dbReference type="InterPro" id="IPR008023">
    <property type="entry name" value="DUF748"/>
</dbReference>
<evidence type="ECO:0008006" key="4">
    <source>
        <dbReference type="Google" id="ProtNLM"/>
    </source>
</evidence>
<dbReference type="RefSeq" id="WP_024022421.1">
    <property type="nucleotide sequence ID" value="NZ_AYOZ01000001.1"/>
</dbReference>
<sequence>MTRRHFRHFVFYPFAIITALITALWLAAPFVAKHYLSEYFLEQGQDASIEKFSIDFFPPKIDLKNLTINDQSQDTLTLKRAVVEMEIWPLFTKTIHITQARIEGLALQIVQQEKDWIVAGINTTQYLTENEEPTTEAPAASNDTANVNAPWNIKLPSFSVTNSQVNLSRQQDAAIPATQDTFTLSSFTVKGLSGQALTWKGNVALSAMVNQAALTVNSRVNYTPEHAKATISVTDTHLPIDSFRHFLPDPFQDSKGEFSLAGSVDLDFKQNEGAPKITLTKLNIESQATDLDVNINEKDRVSTTSTTLKLTQSTIDFISADQLSLTGELALQSEQSRFTQADQVMQFGHLALTTPFDVQKNELGLTAKSDSTQMDMSDLSIALDSLGVENQQIQVSLTDVAFMMDPQHALTVSLSTEIQSSNLSVLQAGNTAHYDIFNLANTLSMHKNGADISASNTALDINIEGLKAKQIDGKQFSLGSATVTAEQLDFDQEGQQPAIVKGVNLNVFSQLLDSLLTDKKRIASWKSADISHLSFTQQEQNFDVTLGTLNIAELIFSQALADSTDTQKQPPLSQIGLITINKLDANQDGASIHSITTDSLNVSLIIDNQKRIENLVFINEDQKDNPDTPLSSASAPKAKDVENTINEQDPAFKAPYYVILDAYDVTGASSVNVQDKSISPALQRRLEIETLSIRNINTLNKDQATVLALKARSGKYATLQSDLTIWPLADRLTMKSELIIKEAELPPYSSYIANVLGYQIDSGQLDLDLKLHSDNGVLDGNSHILLREFDLGGRKDSSTAIKAGAVPLNIAVSILKDSDNNIDLEIPLSGDIDNPEFGWKSFLLLPVKKALYTASSNYLMQTFVPYANVISIAQFAGDQLLKIRVEPLLFDPEDGQLNASQAIFLKQLVALMKDKKDSQLKACGVASYVDLGFEKSPASIDNATAEIATALGQERAEALKDYLVNEGISSSRIYLCSPEIDLSKSSKARVELNF</sequence>
<gene>
    <name evidence="2" type="ORF">D104_00990</name>
</gene>
<dbReference type="InterPro" id="IPR036737">
    <property type="entry name" value="OmpA-like_sf"/>
</dbReference>
<name>W1S052_9GAMM</name>
<dbReference type="PANTHER" id="PTHR30441">
    <property type="entry name" value="DUF748 DOMAIN-CONTAINING PROTEIN"/>
    <property type="match status" value="1"/>
</dbReference>
<dbReference type="OrthoDB" id="6114420at2"/>
<dbReference type="eggNOG" id="COG2885">
    <property type="taxonomic scope" value="Bacteria"/>
</dbReference>
<feature type="transmembrane region" description="Helical" evidence="1">
    <location>
        <begin position="9"/>
        <end position="28"/>
    </location>
</feature>
<dbReference type="eggNOG" id="COG2982">
    <property type="taxonomic scope" value="Bacteria"/>
</dbReference>
<dbReference type="Gene3D" id="3.30.1330.60">
    <property type="entry name" value="OmpA-like domain"/>
    <property type="match status" value="1"/>
</dbReference>